<dbReference type="PIRSF" id="PIRSF039110">
    <property type="entry name" value="IPP_transferase"/>
    <property type="match status" value="1"/>
</dbReference>
<evidence type="ECO:0000313" key="8">
    <source>
        <dbReference type="EMBL" id="OBA28103.1"/>
    </source>
</evidence>
<dbReference type="HAMAP" id="MF_00185">
    <property type="entry name" value="IPP_trans"/>
    <property type="match status" value="1"/>
</dbReference>
<protein>
    <recommendedName>
        <fullName evidence="5 6">tRNA dimethylallyltransferase</fullName>
        <ecNumber evidence="5 6">2.5.1.75</ecNumber>
    </recommendedName>
</protein>
<keyword evidence="5" id="KW-0963">Cytoplasm</keyword>
<dbReference type="GO" id="GO:0005739">
    <property type="term" value="C:mitochondrion"/>
    <property type="evidence" value="ECO:0007669"/>
    <property type="project" value="TreeGrafter"/>
</dbReference>
<dbReference type="OrthoDB" id="775260at2759"/>
<name>A0A1B7TH95_9ASCO</name>
<dbReference type="AlphaFoldDB" id="A0A1B7TH95"/>
<reference evidence="9" key="1">
    <citation type="journal article" date="2016" name="Proc. Natl. Acad. Sci. U.S.A.">
        <title>Comparative genomics of biotechnologically important yeasts.</title>
        <authorList>
            <person name="Riley R."/>
            <person name="Haridas S."/>
            <person name="Wolfe K.H."/>
            <person name="Lopes M.R."/>
            <person name="Hittinger C.T."/>
            <person name="Goeker M."/>
            <person name="Salamov A.A."/>
            <person name="Wisecaver J.H."/>
            <person name="Long T.M."/>
            <person name="Calvey C.H."/>
            <person name="Aerts A.L."/>
            <person name="Barry K.W."/>
            <person name="Choi C."/>
            <person name="Clum A."/>
            <person name="Coughlan A.Y."/>
            <person name="Deshpande S."/>
            <person name="Douglass A.P."/>
            <person name="Hanson S.J."/>
            <person name="Klenk H.-P."/>
            <person name="LaButti K.M."/>
            <person name="Lapidus A."/>
            <person name="Lindquist E.A."/>
            <person name="Lipzen A.M."/>
            <person name="Meier-Kolthoff J.P."/>
            <person name="Ohm R.A."/>
            <person name="Otillar R.P."/>
            <person name="Pangilinan J.L."/>
            <person name="Peng Y."/>
            <person name="Rokas A."/>
            <person name="Rosa C.A."/>
            <person name="Scheuner C."/>
            <person name="Sibirny A.A."/>
            <person name="Slot J.C."/>
            <person name="Stielow J.B."/>
            <person name="Sun H."/>
            <person name="Kurtzman C.P."/>
            <person name="Blackwell M."/>
            <person name="Grigoriev I.V."/>
            <person name="Jeffries T.W."/>
        </authorList>
    </citation>
    <scope>NUCLEOTIDE SEQUENCE [LARGE SCALE GENOMIC DNA]</scope>
    <source>
        <strain evidence="9">NRRL Y-1626</strain>
    </source>
</reference>
<evidence type="ECO:0000256" key="2">
    <source>
        <dbReference type="ARBA" id="ARBA00022679"/>
    </source>
</evidence>
<evidence type="ECO:0000256" key="5">
    <source>
        <dbReference type="PIRNR" id="PIRNR039110"/>
    </source>
</evidence>
<dbReference type="EC" id="2.5.1.75" evidence="5 6"/>
<dbReference type="GO" id="GO:0006400">
    <property type="term" value="P:tRNA modification"/>
    <property type="evidence" value="ECO:0007669"/>
    <property type="project" value="TreeGrafter"/>
</dbReference>
<keyword evidence="3 5" id="KW-0547">Nucleotide-binding</keyword>
<dbReference type="Gene3D" id="3.40.50.300">
    <property type="entry name" value="P-loop containing nucleotide triphosphate hydrolases"/>
    <property type="match status" value="1"/>
</dbReference>
<comment type="similarity">
    <text evidence="1 5 7">Belongs to the IPP transferase family.</text>
</comment>
<comment type="catalytic activity">
    <reaction evidence="5 6">
        <text>adenosine(37) in tRNA + dimethylallyl diphosphate = N(6)-dimethylallyladenosine(37) in tRNA + diphosphate</text>
        <dbReference type="Rhea" id="RHEA:26482"/>
        <dbReference type="Rhea" id="RHEA-COMP:10162"/>
        <dbReference type="Rhea" id="RHEA-COMP:10375"/>
        <dbReference type="ChEBI" id="CHEBI:33019"/>
        <dbReference type="ChEBI" id="CHEBI:57623"/>
        <dbReference type="ChEBI" id="CHEBI:74411"/>
        <dbReference type="ChEBI" id="CHEBI:74415"/>
        <dbReference type="EC" id="2.5.1.75"/>
    </reaction>
</comment>
<dbReference type="Proteomes" id="UP000092321">
    <property type="component" value="Unassembled WGS sequence"/>
</dbReference>
<dbReference type="SUPFAM" id="SSF52540">
    <property type="entry name" value="P-loop containing nucleoside triphosphate hydrolases"/>
    <property type="match status" value="2"/>
</dbReference>
<evidence type="ECO:0000256" key="7">
    <source>
        <dbReference type="RuleBase" id="RU003785"/>
    </source>
</evidence>
<dbReference type="PANTHER" id="PTHR11088:SF89">
    <property type="entry name" value="TRNA DIMETHYLALLYLTRANSFERASE"/>
    <property type="match status" value="1"/>
</dbReference>
<dbReference type="InterPro" id="IPR018022">
    <property type="entry name" value="IPT"/>
</dbReference>
<dbReference type="EMBL" id="LXPE01000005">
    <property type="protein sequence ID" value="OBA28103.1"/>
    <property type="molecule type" value="Genomic_DNA"/>
</dbReference>
<proteinExistence type="inferred from homology"/>
<evidence type="ECO:0000313" key="9">
    <source>
        <dbReference type="Proteomes" id="UP000092321"/>
    </source>
</evidence>
<keyword evidence="5 6" id="KW-0819">tRNA processing</keyword>
<dbReference type="GO" id="GO:0052381">
    <property type="term" value="F:tRNA dimethylallyltransferase activity"/>
    <property type="evidence" value="ECO:0007669"/>
    <property type="project" value="UniProtKB-UniRule"/>
</dbReference>
<keyword evidence="4 5" id="KW-0067">ATP-binding</keyword>
<keyword evidence="9" id="KW-1185">Reference proteome</keyword>
<dbReference type="Gene3D" id="3.30.160.60">
    <property type="entry name" value="Classic Zinc Finger"/>
    <property type="match status" value="1"/>
</dbReference>
<dbReference type="GO" id="GO:0005524">
    <property type="term" value="F:ATP binding"/>
    <property type="evidence" value="ECO:0007669"/>
    <property type="project" value="UniProtKB-UniRule"/>
</dbReference>
<comment type="caution">
    <text evidence="8">The sequence shown here is derived from an EMBL/GenBank/DDBJ whole genome shotgun (WGS) entry which is preliminary data.</text>
</comment>
<dbReference type="PANTHER" id="PTHR11088">
    <property type="entry name" value="TRNA DIMETHYLALLYLTRANSFERASE"/>
    <property type="match status" value="1"/>
</dbReference>
<organism evidence="8 9">
    <name type="scientific">Hanseniaspora valbyensis NRRL Y-1626</name>
    <dbReference type="NCBI Taxonomy" id="766949"/>
    <lineage>
        <taxon>Eukaryota</taxon>
        <taxon>Fungi</taxon>
        <taxon>Dikarya</taxon>
        <taxon>Ascomycota</taxon>
        <taxon>Saccharomycotina</taxon>
        <taxon>Saccharomycetes</taxon>
        <taxon>Saccharomycodales</taxon>
        <taxon>Saccharomycodaceae</taxon>
        <taxon>Hanseniaspora</taxon>
    </lineage>
</organism>
<dbReference type="InterPro" id="IPR039657">
    <property type="entry name" value="Dimethylallyltransferase"/>
</dbReference>
<gene>
    <name evidence="8" type="ORF">HANVADRAFT_51817</name>
</gene>
<evidence type="ECO:0000256" key="4">
    <source>
        <dbReference type="ARBA" id="ARBA00022840"/>
    </source>
</evidence>
<keyword evidence="2 5" id="KW-0808">Transferase</keyword>
<sequence>MNKTKQKIIVILGSTATGKSDISIQLATKFNGEIINSDSMQIYKDVDIVSNKHPMEERNGIPHHLMDFLPLTESYNLKLFEKQCNEKINEIHSRSKLPIVVGGTHYYLQALFNKCINETISKENWTSEQKLFIKENEFNPSKLYEELNKIDPLMANKWHPNDNKRVLRMIEIYYSTGNKPSDIYLSQDLSLRYDTLFFWVYSDAEILNQRLDSRVDKMFDNGATEEVQFLYKKFKEYKIDEDLEENMKSGIWQVIGFREFLPWLESGCTDKKLFEEGKTIMKTKTRQYAKKQIKWIKNTLIPDIKGENMFILDASDLKEWSDNVEDRAACIAKNFLEGNDITKFNKSPERLSNLLDFSALKNLENVSNPIELKLNQDKFVCENCKDKNGKNLIIVGEDTYKLHLSGRKHKQGLHYMTKRMKFENWKKEQENKTKKEWIEKETLNDL</sequence>
<evidence type="ECO:0000256" key="3">
    <source>
        <dbReference type="ARBA" id="ARBA00022741"/>
    </source>
</evidence>
<evidence type="ECO:0000256" key="1">
    <source>
        <dbReference type="ARBA" id="ARBA00005842"/>
    </source>
</evidence>
<accession>A0A1B7TH95</accession>
<dbReference type="Gene3D" id="1.10.20.140">
    <property type="match status" value="1"/>
</dbReference>
<dbReference type="NCBIfam" id="TIGR00174">
    <property type="entry name" value="miaA"/>
    <property type="match status" value="1"/>
</dbReference>
<evidence type="ECO:0000256" key="6">
    <source>
        <dbReference type="RuleBase" id="RU003783"/>
    </source>
</evidence>
<dbReference type="Pfam" id="PF01715">
    <property type="entry name" value="IPPT"/>
    <property type="match status" value="1"/>
</dbReference>
<dbReference type="InterPro" id="IPR030666">
    <property type="entry name" value="IPP_transferase_euk"/>
</dbReference>
<comment type="function">
    <text evidence="5">Catalyzes the transfer of a dimethylallyl group onto the adenine at position 37.</text>
</comment>
<dbReference type="InterPro" id="IPR027417">
    <property type="entry name" value="P-loop_NTPase"/>
</dbReference>